<feature type="transmembrane region" description="Helical" evidence="2">
    <location>
        <begin position="7"/>
        <end position="27"/>
    </location>
</feature>
<feature type="transmembrane region" description="Helical" evidence="2">
    <location>
        <begin position="90"/>
        <end position="115"/>
    </location>
</feature>
<keyword evidence="2" id="KW-1133">Transmembrane helix</keyword>
<feature type="domain" description="EamA" evidence="3">
    <location>
        <begin position="146"/>
        <end position="280"/>
    </location>
</feature>
<feature type="transmembrane region" description="Helical" evidence="2">
    <location>
        <begin position="264"/>
        <end position="282"/>
    </location>
</feature>
<dbReference type="EMBL" id="AP019695">
    <property type="protein sequence ID" value="BBK22453.1"/>
    <property type="molecule type" value="Genomic_DNA"/>
</dbReference>
<proteinExistence type="inferred from homology"/>
<feature type="transmembrane region" description="Helical" evidence="2">
    <location>
        <begin position="144"/>
        <end position="164"/>
    </location>
</feature>
<name>A0A6N4TI47_9FIRM</name>
<comment type="similarity">
    <text evidence="1">Belongs to the EamA transporter family.</text>
</comment>
<accession>A0A6N4TI47</accession>
<keyword evidence="5" id="KW-1185">Reference proteome</keyword>
<evidence type="ECO:0000259" key="3">
    <source>
        <dbReference type="Pfam" id="PF00892"/>
    </source>
</evidence>
<sequence length="294" mass="32925">MNRKGMSAVGISAVVYGVIPMLTMFLYAFGMDAIAVAFYRFFLILPIVLLITKMQGISLRLPWKQVVSIFVYAGFFSGSTMLLLNLAYNYISIGTATTLHFLYPVFVILICAFYYHDVIDARMKKILLIVLLGILFFLDKGSKGSMIGIVLSMISAVTYAIYLVQLEKRNFAQMNPLVLSFYISLCTCILIFIVNFFTHSIHFMLTLQELSLFVILSLCSITALGMLQYGSRLLGAKYTSLFSLLEPITSIVTGILFLKEEIVAGKLIGCALILFAIMYLALGKTKKEETEKRE</sequence>
<dbReference type="InterPro" id="IPR000620">
    <property type="entry name" value="EamA_dom"/>
</dbReference>
<protein>
    <submittedName>
        <fullName evidence="4">Membrane protein</fullName>
    </submittedName>
</protein>
<feature type="transmembrane region" description="Helical" evidence="2">
    <location>
        <begin position="210"/>
        <end position="229"/>
    </location>
</feature>
<evidence type="ECO:0000313" key="5">
    <source>
        <dbReference type="Proteomes" id="UP000464754"/>
    </source>
</evidence>
<dbReference type="Proteomes" id="UP000464754">
    <property type="component" value="Chromosome"/>
</dbReference>
<feature type="transmembrane region" description="Helical" evidence="2">
    <location>
        <begin position="176"/>
        <end position="198"/>
    </location>
</feature>
<dbReference type="KEGG" id="aarg:Aargi30884_13560"/>
<dbReference type="PANTHER" id="PTHR22911">
    <property type="entry name" value="ACYL-MALONYL CONDENSING ENZYME-RELATED"/>
    <property type="match status" value="1"/>
</dbReference>
<feature type="domain" description="EamA" evidence="3">
    <location>
        <begin position="4"/>
        <end position="137"/>
    </location>
</feature>
<dbReference type="SUPFAM" id="SSF103481">
    <property type="entry name" value="Multidrug resistance efflux transporter EmrE"/>
    <property type="match status" value="2"/>
</dbReference>
<dbReference type="AlphaFoldDB" id="A0A6N4TI47"/>
<keyword evidence="2" id="KW-0472">Membrane</keyword>
<dbReference type="RefSeq" id="WP_158572231.1">
    <property type="nucleotide sequence ID" value="NZ_AP019695.1"/>
</dbReference>
<evidence type="ECO:0000256" key="2">
    <source>
        <dbReference type="SAM" id="Phobius"/>
    </source>
</evidence>
<reference evidence="5" key="1">
    <citation type="submission" date="2019-05" db="EMBL/GenBank/DDBJ databases">
        <title>Complete genome sequencing of Absiella argi strain JCM 30884.</title>
        <authorList>
            <person name="Sakamoto M."/>
            <person name="Murakami T."/>
            <person name="Mori H."/>
        </authorList>
    </citation>
    <scope>NUCLEOTIDE SEQUENCE [LARGE SCALE GENOMIC DNA]</scope>
    <source>
        <strain evidence="5">JCM 30884</strain>
    </source>
</reference>
<dbReference type="InterPro" id="IPR037185">
    <property type="entry name" value="EmrE-like"/>
</dbReference>
<evidence type="ECO:0000313" key="4">
    <source>
        <dbReference type="EMBL" id="BBK22453.1"/>
    </source>
</evidence>
<evidence type="ECO:0000256" key="1">
    <source>
        <dbReference type="ARBA" id="ARBA00007362"/>
    </source>
</evidence>
<feature type="transmembrane region" description="Helical" evidence="2">
    <location>
        <begin position="33"/>
        <end position="51"/>
    </location>
</feature>
<dbReference type="Pfam" id="PF00892">
    <property type="entry name" value="EamA"/>
    <property type="match status" value="2"/>
</dbReference>
<keyword evidence="2" id="KW-0812">Transmembrane</keyword>
<dbReference type="GO" id="GO:0016020">
    <property type="term" value="C:membrane"/>
    <property type="evidence" value="ECO:0007669"/>
    <property type="project" value="InterPro"/>
</dbReference>
<organism evidence="4 5">
    <name type="scientific">Amedibacterium intestinale</name>
    <dbReference type="NCBI Taxonomy" id="2583452"/>
    <lineage>
        <taxon>Bacteria</taxon>
        <taxon>Bacillati</taxon>
        <taxon>Bacillota</taxon>
        <taxon>Erysipelotrichia</taxon>
        <taxon>Erysipelotrichales</taxon>
        <taxon>Erysipelotrichaceae</taxon>
        <taxon>Amedibacterium</taxon>
    </lineage>
</organism>
<feature type="transmembrane region" description="Helical" evidence="2">
    <location>
        <begin position="63"/>
        <end position="84"/>
    </location>
</feature>
<dbReference type="PANTHER" id="PTHR22911:SF137">
    <property type="entry name" value="SOLUTE CARRIER FAMILY 35 MEMBER G2-RELATED"/>
    <property type="match status" value="1"/>
</dbReference>
<gene>
    <name evidence="4" type="ORF">Aargi30884_13560</name>
</gene>